<evidence type="ECO:0000313" key="1">
    <source>
        <dbReference type="EMBL" id="BBA91864.1"/>
    </source>
</evidence>
<proteinExistence type="predicted"/>
<evidence type="ECO:0000313" key="2">
    <source>
        <dbReference type="Proteomes" id="UP000269331"/>
    </source>
</evidence>
<organism evidence="1 2">
    <name type="scientific">Streptococcus ruminantium</name>
    <dbReference type="NCBI Taxonomy" id="1917441"/>
    <lineage>
        <taxon>Bacteria</taxon>
        <taxon>Bacillati</taxon>
        <taxon>Bacillota</taxon>
        <taxon>Bacilli</taxon>
        <taxon>Lactobacillales</taxon>
        <taxon>Streptococcaceae</taxon>
        <taxon>Streptococcus</taxon>
    </lineage>
</organism>
<name>A0A2Z5TMW2_9STRE</name>
<dbReference type="KEGG" id="srq:SR187_1165"/>
<dbReference type="Proteomes" id="UP000269331">
    <property type="component" value="Chromosome"/>
</dbReference>
<accession>A0A2Z5TMW2</accession>
<reference evidence="1 2" key="1">
    <citation type="journal article" date="2018" name="Genome Biol. Evol.">
        <title>Complete Genome Sequence of Streptococcus ruminantium sp. nov. GUT-187T (=DSM 104980T =JCM 31869T), the Type Strain of S. ruminantium, and Comparison with Genome Sequences of Streptococcus suis Strains.</title>
        <authorList>
            <person name="Tohya M."/>
            <person name="Sekizaki T."/>
            <person name="Miyoshi-Akiyama T."/>
        </authorList>
    </citation>
    <scope>NUCLEOTIDE SEQUENCE [LARGE SCALE GENOMIC DNA]</scope>
    <source>
        <strain evidence="1 2">GUT187T</strain>
    </source>
</reference>
<sequence>MRDFLDERCNLWSIQPFAEAMSEEYQPISSHLKALMLWSA</sequence>
<protein>
    <submittedName>
        <fullName evidence="1">MarR family transcriptional regulator</fullName>
    </submittedName>
</protein>
<dbReference type="EMBL" id="AP018400">
    <property type="protein sequence ID" value="BBA91864.1"/>
    <property type="molecule type" value="Genomic_DNA"/>
</dbReference>
<gene>
    <name evidence="1" type="ORF">SR187_1165</name>
</gene>
<dbReference type="AlphaFoldDB" id="A0A2Z5TMW2"/>